<keyword evidence="3" id="KW-1185">Reference proteome</keyword>
<organism evidence="2 3">
    <name type="scientific">Pontibacillus halophilus JSM 076056 = DSM 19796</name>
    <dbReference type="NCBI Taxonomy" id="1385510"/>
    <lineage>
        <taxon>Bacteria</taxon>
        <taxon>Bacillati</taxon>
        <taxon>Bacillota</taxon>
        <taxon>Bacilli</taxon>
        <taxon>Bacillales</taxon>
        <taxon>Bacillaceae</taxon>
        <taxon>Pontibacillus</taxon>
    </lineage>
</organism>
<keyword evidence="1" id="KW-1133">Transmembrane helix</keyword>
<feature type="transmembrane region" description="Helical" evidence="1">
    <location>
        <begin position="44"/>
        <end position="61"/>
    </location>
</feature>
<name>A0A0A5GQF7_9BACI</name>
<dbReference type="AlphaFoldDB" id="A0A0A5GQF7"/>
<keyword evidence="1" id="KW-0472">Membrane</keyword>
<dbReference type="Proteomes" id="UP000030528">
    <property type="component" value="Unassembled WGS sequence"/>
</dbReference>
<keyword evidence="1" id="KW-0812">Transmembrane</keyword>
<dbReference type="OrthoDB" id="2456214at2"/>
<proteinExistence type="predicted"/>
<accession>A0A0A5GQF7</accession>
<dbReference type="eggNOG" id="ENOG5033335">
    <property type="taxonomic scope" value="Bacteria"/>
</dbReference>
<evidence type="ECO:0000313" key="3">
    <source>
        <dbReference type="Proteomes" id="UP000030528"/>
    </source>
</evidence>
<evidence type="ECO:0000256" key="1">
    <source>
        <dbReference type="SAM" id="Phobius"/>
    </source>
</evidence>
<evidence type="ECO:0000313" key="2">
    <source>
        <dbReference type="EMBL" id="KGX93468.1"/>
    </source>
</evidence>
<dbReference type="RefSeq" id="WP_026802037.1">
    <property type="nucleotide sequence ID" value="NZ_AVPE01000002.1"/>
</dbReference>
<sequence>MGRIYRYKLPVWLRQWLYIIEKATLPILIFQIVRTLFFPSSFDVFLLGILVGLFIAFQFEWL</sequence>
<dbReference type="STRING" id="1385510.GCA_000425205_01010"/>
<reference evidence="2 3" key="1">
    <citation type="submission" date="2013-08" db="EMBL/GenBank/DDBJ databases">
        <authorList>
            <person name="Huang J."/>
            <person name="Wang G."/>
        </authorList>
    </citation>
    <scope>NUCLEOTIDE SEQUENCE [LARGE SCALE GENOMIC DNA]</scope>
    <source>
        <strain evidence="2 3">JSM 076056</strain>
    </source>
</reference>
<comment type="caution">
    <text evidence="2">The sequence shown here is derived from an EMBL/GenBank/DDBJ whole genome shotgun (WGS) entry which is preliminary data.</text>
</comment>
<gene>
    <name evidence="2" type="ORF">N781_10500</name>
</gene>
<protein>
    <submittedName>
        <fullName evidence="2">Membrane protein</fullName>
    </submittedName>
</protein>
<dbReference type="EMBL" id="AVPE01000002">
    <property type="protein sequence ID" value="KGX93468.1"/>
    <property type="molecule type" value="Genomic_DNA"/>
</dbReference>